<feature type="transmembrane region" description="Helical" evidence="1">
    <location>
        <begin position="6"/>
        <end position="26"/>
    </location>
</feature>
<keyword evidence="1" id="KW-0812">Transmembrane</keyword>
<accession>A0A8S5M3J1</accession>
<dbReference type="EMBL" id="BK014808">
    <property type="protein sequence ID" value="DAD76766.1"/>
    <property type="molecule type" value="Genomic_DNA"/>
</dbReference>
<keyword evidence="1" id="KW-0472">Membrane</keyword>
<name>A0A8S5M3J1_9CAUD</name>
<evidence type="ECO:0000256" key="1">
    <source>
        <dbReference type="SAM" id="Phobius"/>
    </source>
</evidence>
<reference evidence="2" key="1">
    <citation type="journal article" date="2021" name="Proc. Natl. Acad. Sci. U.S.A.">
        <title>A Catalog of Tens of Thousands of Viruses from Human Metagenomes Reveals Hidden Associations with Chronic Diseases.</title>
        <authorList>
            <person name="Tisza M.J."/>
            <person name="Buck C.B."/>
        </authorList>
    </citation>
    <scope>NUCLEOTIDE SEQUENCE</scope>
    <source>
        <strain evidence="2">CtdxI18</strain>
    </source>
</reference>
<proteinExistence type="predicted"/>
<organism evidence="2">
    <name type="scientific">Myoviridae sp. ctdxI18</name>
    <dbReference type="NCBI Taxonomy" id="2826673"/>
    <lineage>
        <taxon>Viruses</taxon>
        <taxon>Duplodnaviria</taxon>
        <taxon>Heunggongvirae</taxon>
        <taxon>Uroviricota</taxon>
        <taxon>Caudoviricetes</taxon>
    </lineage>
</organism>
<protein>
    <submittedName>
        <fullName evidence="2">Uncharacterized protein</fullName>
    </submittedName>
</protein>
<keyword evidence="1" id="KW-1133">Transmembrane helix</keyword>
<evidence type="ECO:0000313" key="2">
    <source>
        <dbReference type="EMBL" id="DAD76766.1"/>
    </source>
</evidence>
<sequence>MSTTSAKYFFVVLLLTYSLLCAIFNLDTKTIILRC</sequence>